<protein>
    <submittedName>
        <fullName evidence="1">Uncharacterized protein</fullName>
    </submittedName>
</protein>
<accession>A0A0C2SB45</accession>
<proteinExistence type="predicted"/>
<keyword evidence="2" id="KW-1185">Reference proteome</keyword>
<organism evidence="1 2">
    <name type="scientific">Amanita muscaria (strain Koide BX008)</name>
    <dbReference type="NCBI Taxonomy" id="946122"/>
    <lineage>
        <taxon>Eukaryota</taxon>
        <taxon>Fungi</taxon>
        <taxon>Dikarya</taxon>
        <taxon>Basidiomycota</taxon>
        <taxon>Agaricomycotina</taxon>
        <taxon>Agaricomycetes</taxon>
        <taxon>Agaricomycetidae</taxon>
        <taxon>Agaricales</taxon>
        <taxon>Pluteineae</taxon>
        <taxon>Amanitaceae</taxon>
        <taxon>Amanita</taxon>
    </lineage>
</organism>
<dbReference type="HOGENOM" id="CLU_2775454_0_0_1"/>
<dbReference type="InParanoid" id="A0A0C2SB45"/>
<reference evidence="1 2" key="1">
    <citation type="submission" date="2014-04" db="EMBL/GenBank/DDBJ databases">
        <title>Evolutionary Origins and Diversification of the Mycorrhizal Mutualists.</title>
        <authorList>
            <consortium name="DOE Joint Genome Institute"/>
            <consortium name="Mycorrhizal Genomics Consortium"/>
            <person name="Kohler A."/>
            <person name="Kuo A."/>
            <person name="Nagy L.G."/>
            <person name="Floudas D."/>
            <person name="Copeland A."/>
            <person name="Barry K.W."/>
            <person name="Cichocki N."/>
            <person name="Veneault-Fourrey C."/>
            <person name="LaButti K."/>
            <person name="Lindquist E.A."/>
            <person name="Lipzen A."/>
            <person name="Lundell T."/>
            <person name="Morin E."/>
            <person name="Murat C."/>
            <person name="Riley R."/>
            <person name="Ohm R."/>
            <person name="Sun H."/>
            <person name="Tunlid A."/>
            <person name="Henrissat B."/>
            <person name="Grigoriev I.V."/>
            <person name="Hibbett D.S."/>
            <person name="Martin F."/>
        </authorList>
    </citation>
    <scope>NUCLEOTIDE SEQUENCE [LARGE SCALE GENOMIC DNA]</scope>
    <source>
        <strain evidence="1 2">Koide BX008</strain>
    </source>
</reference>
<sequence>MKAWSNEDYKKRRTRRRIYHEMPTTSLGRRKPVLYLRQLHRREIPDTVSITPQDCPSSSLFLLSLRRNA</sequence>
<dbReference type="Proteomes" id="UP000054549">
    <property type="component" value="Unassembled WGS sequence"/>
</dbReference>
<dbReference type="EMBL" id="KN818306">
    <property type="protein sequence ID" value="KIL60020.1"/>
    <property type="molecule type" value="Genomic_DNA"/>
</dbReference>
<gene>
    <name evidence="1" type="ORF">M378DRAFT_168652</name>
</gene>
<evidence type="ECO:0000313" key="1">
    <source>
        <dbReference type="EMBL" id="KIL60020.1"/>
    </source>
</evidence>
<dbReference type="AlphaFoldDB" id="A0A0C2SB45"/>
<evidence type="ECO:0000313" key="2">
    <source>
        <dbReference type="Proteomes" id="UP000054549"/>
    </source>
</evidence>
<name>A0A0C2SB45_AMAMK</name>